<evidence type="ECO:0000313" key="1">
    <source>
        <dbReference type="EMBL" id="MCA6062302.1"/>
    </source>
</evidence>
<dbReference type="RefSeq" id="WP_225671144.1">
    <property type="nucleotide sequence ID" value="NZ_JAEDAH010000007.1"/>
</dbReference>
<accession>A0ABS7ZKT1</accession>
<evidence type="ECO:0008006" key="3">
    <source>
        <dbReference type="Google" id="ProtNLM"/>
    </source>
</evidence>
<evidence type="ECO:0000313" key="2">
    <source>
        <dbReference type="Proteomes" id="UP000714380"/>
    </source>
</evidence>
<gene>
    <name evidence="1" type="ORF">I9W95_01650</name>
</gene>
<comment type="caution">
    <text evidence="1">The sequence shown here is derived from an EMBL/GenBank/DDBJ whole genome shotgun (WGS) entry which is preliminary data.</text>
</comment>
<reference evidence="1 2" key="1">
    <citation type="submission" date="2020-12" db="EMBL/GenBank/DDBJ databases">
        <title>Novel Thalassolituus-related marine hydrocarbonoclastic bacteria mediated algae-derived hydrocarbons mineralization in twilight zone of the northern South China Sea.</title>
        <authorList>
            <person name="Dong C."/>
        </authorList>
    </citation>
    <scope>NUCLEOTIDE SEQUENCE [LARGE SCALE GENOMIC DNA]</scope>
    <source>
        <strain evidence="1 2">IMCC1826</strain>
    </source>
</reference>
<organism evidence="1 2">
    <name type="scientific">Thalassolituus marinus</name>
    <dbReference type="NCBI Taxonomy" id="671053"/>
    <lineage>
        <taxon>Bacteria</taxon>
        <taxon>Pseudomonadati</taxon>
        <taxon>Pseudomonadota</taxon>
        <taxon>Gammaproteobacteria</taxon>
        <taxon>Oceanospirillales</taxon>
        <taxon>Oceanospirillaceae</taxon>
        <taxon>Thalassolituus</taxon>
    </lineage>
</organism>
<name>A0ABS7ZKT1_9GAMM</name>
<dbReference type="PROSITE" id="PS51257">
    <property type="entry name" value="PROKAR_LIPOPROTEIN"/>
    <property type="match status" value="1"/>
</dbReference>
<keyword evidence="2" id="KW-1185">Reference proteome</keyword>
<protein>
    <recommendedName>
        <fullName evidence="3">Lipoprotein</fullName>
    </recommendedName>
</protein>
<sequence length="66" mass="7513">MKIRTLFFVAVLTACSQGLSGVSDRELRQRHYDCQHDVNLSTAELQVCHNIRRECEKRAAAGNYVC</sequence>
<dbReference type="EMBL" id="JAEDAH010000007">
    <property type="protein sequence ID" value="MCA6062302.1"/>
    <property type="molecule type" value="Genomic_DNA"/>
</dbReference>
<proteinExistence type="predicted"/>
<dbReference type="Proteomes" id="UP000714380">
    <property type="component" value="Unassembled WGS sequence"/>
</dbReference>